<dbReference type="CDD" id="cd04301">
    <property type="entry name" value="NAT_SF"/>
    <property type="match status" value="1"/>
</dbReference>
<dbReference type="EMBL" id="CP045309">
    <property type="protein sequence ID" value="QGL45721.1"/>
    <property type="molecule type" value="Genomic_DNA"/>
</dbReference>
<proteinExistence type="predicted"/>
<dbReference type="InterPro" id="IPR000182">
    <property type="entry name" value="GNAT_dom"/>
</dbReference>
<organism evidence="4 9">
    <name type="scientific">Micromonospora terminaliae</name>
    <dbReference type="NCBI Taxonomy" id="1914461"/>
    <lineage>
        <taxon>Bacteria</taxon>
        <taxon>Bacillati</taxon>
        <taxon>Actinomycetota</taxon>
        <taxon>Actinomycetes</taxon>
        <taxon>Micromonosporales</taxon>
        <taxon>Micromonosporaceae</taxon>
        <taxon>Micromonospora</taxon>
    </lineage>
</organism>
<dbReference type="PANTHER" id="PTHR43877:SF2">
    <property type="entry name" value="AMINOALKYLPHOSPHONATE N-ACETYLTRANSFERASE-RELATED"/>
    <property type="match status" value="1"/>
</dbReference>
<keyword evidence="6" id="KW-0614">Plasmid</keyword>
<keyword evidence="1" id="KW-0808">Transferase</keyword>
<dbReference type="EMBL" id="CP045310">
    <property type="protein sequence ID" value="QGL51656.1"/>
    <property type="molecule type" value="Genomic_DNA"/>
</dbReference>
<gene>
    <name evidence="4" type="ORF">G3561_13495</name>
    <name evidence="5" type="ORF">GCE86_00865</name>
    <name evidence="6" type="ORF">GCE86_31500</name>
    <name evidence="7" type="ORF">GCE86_31515</name>
</gene>
<name>A0A6I5UM33_9ACTN</name>
<dbReference type="EMBL" id="JAAHBZ010000004">
    <property type="protein sequence ID" value="NES28555.1"/>
    <property type="molecule type" value="Genomic_DNA"/>
</dbReference>
<evidence type="ECO:0000259" key="3">
    <source>
        <dbReference type="PROSITE" id="PS51186"/>
    </source>
</evidence>
<reference evidence="4 9" key="2">
    <citation type="submission" date="2020-02" db="EMBL/GenBank/DDBJ databases">
        <title>WGS of Micromonospora spp. isolated from hot spring.</title>
        <authorList>
            <person name="Thawai C."/>
        </authorList>
    </citation>
    <scope>NUCLEOTIDE SEQUENCE [LARGE SCALE GENOMIC DNA]</scope>
    <source>
        <strain evidence="4 9">TMS7</strain>
    </source>
</reference>
<dbReference type="OrthoDB" id="9803233at2"/>
<dbReference type="InterPro" id="IPR050832">
    <property type="entry name" value="Bact_Acetyltransf"/>
</dbReference>
<dbReference type="AlphaFoldDB" id="A0A6I5UM33"/>
<dbReference type="Proteomes" id="UP000402241">
    <property type="component" value="Plasmid pLB1"/>
</dbReference>
<dbReference type="Proteomes" id="UP000477779">
    <property type="component" value="Unassembled WGS sequence"/>
</dbReference>
<evidence type="ECO:0000313" key="9">
    <source>
        <dbReference type="Proteomes" id="UP000477779"/>
    </source>
</evidence>
<dbReference type="EMBL" id="CP045310">
    <property type="protein sequence ID" value="QGL51655.1"/>
    <property type="molecule type" value="Genomic_DNA"/>
</dbReference>
<dbReference type="PANTHER" id="PTHR43877">
    <property type="entry name" value="AMINOALKYLPHOSPHONATE N-ACETYLTRANSFERASE-RELATED-RELATED"/>
    <property type="match status" value="1"/>
</dbReference>
<geneLocation type="plasmid" evidence="6 8">
    <name>pLB1</name>
</geneLocation>
<keyword evidence="8" id="KW-1185">Reference proteome</keyword>
<protein>
    <submittedName>
        <fullName evidence="4">GNAT family N-acetyltransferase</fullName>
    </submittedName>
</protein>
<keyword evidence="2" id="KW-0012">Acyltransferase</keyword>
<dbReference type="Proteomes" id="UP000402241">
    <property type="component" value="Chromosome"/>
</dbReference>
<evidence type="ECO:0000313" key="6">
    <source>
        <dbReference type="EMBL" id="QGL51655.1"/>
    </source>
</evidence>
<dbReference type="InterPro" id="IPR016181">
    <property type="entry name" value="Acyl_CoA_acyltransferase"/>
</dbReference>
<evidence type="ECO:0000256" key="2">
    <source>
        <dbReference type="ARBA" id="ARBA00023315"/>
    </source>
</evidence>
<evidence type="ECO:0000313" key="5">
    <source>
        <dbReference type="EMBL" id="QGL45721.1"/>
    </source>
</evidence>
<sequence>MRVIGPPAGRGPAVRLHPVSEIEIRAQRFDAPESQALIRAALADLGARYGGNGDDTPVDAAEFEPPAGTFLVAYLDGEPVGCGGWRSHGDDTAELKRMYTAPAARGRGVARAVLAAVERSARDHGRKRIILECGDKQPEAIAMYTSAGYERIPNFGFYQDAPGCLSYGRTL</sequence>
<dbReference type="PROSITE" id="PS51186">
    <property type="entry name" value="GNAT"/>
    <property type="match status" value="1"/>
</dbReference>
<dbReference type="Gene3D" id="3.40.630.30">
    <property type="match status" value="1"/>
</dbReference>
<feature type="domain" description="N-acetyltransferase" evidence="3">
    <location>
        <begin position="22"/>
        <end position="171"/>
    </location>
</feature>
<dbReference type="Pfam" id="PF00583">
    <property type="entry name" value="Acetyltransf_1"/>
    <property type="match status" value="1"/>
</dbReference>
<dbReference type="SUPFAM" id="SSF55729">
    <property type="entry name" value="Acyl-CoA N-acyltransferases (Nat)"/>
    <property type="match status" value="1"/>
</dbReference>
<accession>A0A6I5UM33</accession>
<evidence type="ECO:0000313" key="4">
    <source>
        <dbReference type="EMBL" id="NES28555.1"/>
    </source>
</evidence>
<evidence type="ECO:0000256" key="1">
    <source>
        <dbReference type="ARBA" id="ARBA00022679"/>
    </source>
</evidence>
<evidence type="ECO:0000313" key="8">
    <source>
        <dbReference type="Proteomes" id="UP000402241"/>
    </source>
</evidence>
<evidence type="ECO:0000313" key="7">
    <source>
        <dbReference type="EMBL" id="QGL51656.1"/>
    </source>
</evidence>
<dbReference type="GO" id="GO:0016747">
    <property type="term" value="F:acyltransferase activity, transferring groups other than amino-acyl groups"/>
    <property type="evidence" value="ECO:0007669"/>
    <property type="project" value="InterPro"/>
</dbReference>
<reference evidence="5 8" key="1">
    <citation type="submission" date="2019-10" db="EMBL/GenBank/DDBJ databases">
        <title>Genome Sequence of Micromonospora terminaliae DSM 101760.</title>
        <authorList>
            <person name="Guo L."/>
        </authorList>
    </citation>
    <scope>NUCLEOTIDE SEQUENCE [LARGE SCALE GENOMIC DNA]</scope>
    <source>
        <strain evidence="5 8">DSM 101760</strain>
        <plasmid evidence="6 8">pLB1</plasmid>
    </source>
</reference>